<protein>
    <submittedName>
        <fullName evidence="1">NEUROPEPTIDE F F, Moniezia expansa, NPF</fullName>
    </submittedName>
</protein>
<reference evidence="1" key="1">
    <citation type="journal article" date="2021" name="Proc. Natl. Acad. Sci. U.S.A.">
        <title>A Catalog of Tens of Thousands of Viruses from Human Metagenomes Reveals Hidden Associations with Chronic Diseases.</title>
        <authorList>
            <person name="Tisza M.J."/>
            <person name="Buck C.B."/>
        </authorList>
    </citation>
    <scope>NUCLEOTIDE SEQUENCE</scope>
    <source>
        <strain evidence="1">CtML55</strain>
    </source>
</reference>
<accession>A0A8S5RHC3</accession>
<organism evidence="1">
    <name type="scientific">virus sp. ctML55</name>
    <dbReference type="NCBI Taxonomy" id="2827627"/>
    <lineage>
        <taxon>Viruses</taxon>
    </lineage>
</organism>
<name>A0A8S5RHC3_9VIRU</name>
<sequence length="36" mass="4398">MWYFEMSCYSIIRTSHSTFTSLKRLTVYVDAVNRYQ</sequence>
<dbReference type="EMBL" id="BK059105">
    <property type="protein sequence ID" value="DAE30775.1"/>
    <property type="molecule type" value="Genomic_DNA"/>
</dbReference>
<proteinExistence type="predicted"/>
<dbReference type="GO" id="GO:0007218">
    <property type="term" value="P:neuropeptide signaling pathway"/>
    <property type="evidence" value="ECO:0007669"/>
    <property type="project" value="UniProtKB-KW"/>
</dbReference>
<evidence type="ECO:0000313" key="1">
    <source>
        <dbReference type="EMBL" id="DAE30775.1"/>
    </source>
</evidence>
<keyword evidence="1" id="KW-0527">Neuropeptide</keyword>